<dbReference type="SUPFAM" id="SSF53254">
    <property type="entry name" value="Phosphoglycerate mutase-like"/>
    <property type="match status" value="1"/>
</dbReference>
<proteinExistence type="predicted"/>
<keyword evidence="1" id="KW-1133">Transmembrane helix</keyword>
<keyword evidence="2" id="KW-0808">Transferase</keyword>
<dbReference type="GO" id="GO:0016301">
    <property type="term" value="F:kinase activity"/>
    <property type="evidence" value="ECO:0007669"/>
    <property type="project" value="UniProtKB-KW"/>
</dbReference>
<evidence type="ECO:0000256" key="1">
    <source>
        <dbReference type="SAM" id="Phobius"/>
    </source>
</evidence>
<comment type="caution">
    <text evidence="2">The sequence shown here is derived from an EMBL/GenBank/DDBJ whole genome shotgun (WGS) entry which is preliminary data.</text>
</comment>
<name>A0A0F4XSC0_9PSED</name>
<dbReference type="Gene3D" id="3.40.50.1240">
    <property type="entry name" value="Phosphoglycerate mutase-like"/>
    <property type="match status" value="1"/>
</dbReference>
<dbReference type="AlphaFoldDB" id="A0A0F4XSC0"/>
<accession>A0A0F4XSC0</accession>
<dbReference type="InterPro" id="IPR029033">
    <property type="entry name" value="His_PPase_superfam"/>
</dbReference>
<evidence type="ECO:0000313" key="3">
    <source>
        <dbReference type="Proteomes" id="UP000033662"/>
    </source>
</evidence>
<sequence length="235" mass="25602">MPSGRLDVELRLSLFGLRRSIDTRRFARYQNAVVVLASALLVIPLTLWLLSPAAIPDLAHGNVGGARALADGWAKGEMIVLVRHVERCDHSKAACLNDREGITDRARAVAVGLGARFEQLGLDNADLYNSPLVRAAQTAGYMFNKVSAGDDWLINCRHDLLRNALAHKVAGRNLILVTHSECMQALETTLQRPTSTFGYGASLFVSTAQPQAPQLLGFIEASDWRSVAVSNFSHD</sequence>
<dbReference type="PATRIC" id="fig|132476.4.peg.5739"/>
<reference evidence="2 3" key="1">
    <citation type="submission" date="2015-03" db="EMBL/GenBank/DDBJ databases">
        <title>Pseudomonas fluorescens 1855-344 Genome sequencing and assembly.</title>
        <authorList>
            <person name="Eng W.W.H."/>
            <person name="Gan H.M."/>
            <person name="Savka M.A."/>
        </authorList>
    </citation>
    <scope>NUCLEOTIDE SEQUENCE [LARGE SCALE GENOMIC DNA]</scope>
    <source>
        <strain evidence="2 3">1855-344</strain>
    </source>
</reference>
<dbReference type="EMBL" id="JZXC01000006">
    <property type="protein sequence ID" value="KKA08303.1"/>
    <property type="molecule type" value="Genomic_DNA"/>
</dbReference>
<feature type="transmembrane region" description="Helical" evidence="1">
    <location>
        <begin position="29"/>
        <end position="50"/>
    </location>
</feature>
<keyword evidence="1" id="KW-0812">Transmembrane</keyword>
<protein>
    <submittedName>
        <fullName evidence="2">Phosphoglycerate kinase</fullName>
    </submittedName>
</protein>
<dbReference type="OrthoDB" id="6195868at2"/>
<dbReference type="Proteomes" id="UP000033662">
    <property type="component" value="Unassembled WGS sequence"/>
</dbReference>
<keyword evidence="2" id="KW-0418">Kinase</keyword>
<keyword evidence="1" id="KW-0472">Membrane</keyword>
<gene>
    <name evidence="2" type="ORF">VP02_08565</name>
</gene>
<dbReference type="CDD" id="cd07040">
    <property type="entry name" value="HP"/>
    <property type="match status" value="1"/>
</dbReference>
<evidence type="ECO:0000313" key="2">
    <source>
        <dbReference type="EMBL" id="KKA08303.1"/>
    </source>
</evidence>
<organism evidence="2 3">
    <name type="scientific">Pseudomonas kilonensis</name>
    <dbReference type="NCBI Taxonomy" id="132476"/>
    <lineage>
        <taxon>Bacteria</taxon>
        <taxon>Pseudomonadati</taxon>
        <taxon>Pseudomonadota</taxon>
        <taxon>Gammaproteobacteria</taxon>
        <taxon>Pseudomonadales</taxon>
        <taxon>Pseudomonadaceae</taxon>
        <taxon>Pseudomonas</taxon>
    </lineage>
</organism>